<dbReference type="InterPro" id="IPR045378">
    <property type="entry name" value="LNT_N"/>
</dbReference>
<sequence length="531" mass="57174">VLSARYGWVLAVVTGLGLALAFPYPGLHFLVWVALVPVIIASASASAWRRWCTGFVAGFVWRIGSLYWVAHVMITYSGMSAPVGVVVTGLLAAWMALSTGLVVLFVPIAVRHGVIGAAVLASGWVSLEYMQAILPFGFPWSLLGYAAGGSIVMMQAADLAGVWGLSFAAVFVNVAIAQRIILGSRARSSTVAAVVLVIAIAGYGAAHLAVAPSTGNVHELETQGLRIAAVQGNVEQGRIWDANERQSILANHLAMTLEAVSRGADLVMWSESSVPLRGGLEADPSTRAMLAQVARLYETTLVVGSPHYESLPSGEWEGTNASFLVDAMGEWTMRYDKVHLVPWGEYVPLSWLFRFVTPLVDAVGSFHHGKVEQELFADSGGGIPPFAMAICYEVVFPNHMRRQVAHGAKFLATITNDAWFGDTSAPYQHFSMARLRAVETRRYLVRAANTGISGFVDPWGRVLESTEVNQSALLLGEVWPSDQATLYVAIGDALPLLCVVFSLGGVVFYRRRSPSPLDSIAKLTDEDGIER</sequence>
<dbReference type="InterPro" id="IPR036526">
    <property type="entry name" value="C-N_Hydrolase_sf"/>
</dbReference>
<evidence type="ECO:0000256" key="7">
    <source>
        <dbReference type="ARBA" id="ARBA00023315"/>
    </source>
</evidence>
<reference evidence="10" key="1">
    <citation type="submission" date="2018-05" db="EMBL/GenBank/DDBJ databases">
        <authorList>
            <person name="Lanie J.A."/>
            <person name="Ng W.-L."/>
            <person name="Kazmierczak K.M."/>
            <person name="Andrzejewski T.M."/>
            <person name="Davidsen T.M."/>
            <person name="Wayne K.J."/>
            <person name="Tettelin H."/>
            <person name="Glass J.I."/>
            <person name="Rusch D."/>
            <person name="Podicherti R."/>
            <person name="Tsui H.-C.T."/>
            <person name="Winkler M.E."/>
        </authorList>
    </citation>
    <scope>NUCLEOTIDE SEQUENCE</scope>
</reference>
<dbReference type="InterPro" id="IPR004563">
    <property type="entry name" value="Apolipo_AcylTrfase"/>
</dbReference>
<keyword evidence="6 8" id="KW-0472">Membrane</keyword>
<feature type="transmembrane region" description="Helical" evidence="8">
    <location>
        <begin position="6"/>
        <end position="22"/>
    </location>
</feature>
<feature type="transmembrane region" description="Helical" evidence="8">
    <location>
        <begin position="83"/>
        <end position="106"/>
    </location>
</feature>
<feature type="transmembrane region" description="Helical" evidence="8">
    <location>
        <begin position="112"/>
        <end position="130"/>
    </location>
</feature>
<dbReference type="Pfam" id="PF20154">
    <property type="entry name" value="LNT_N"/>
    <property type="match status" value="1"/>
</dbReference>
<dbReference type="GO" id="GO:0016410">
    <property type="term" value="F:N-acyltransferase activity"/>
    <property type="evidence" value="ECO:0007669"/>
    <property type="project" value="InterPro"/>
</dbReference>
<dbReference type="Pfam" id="PF00795">
    <property type="entry name" value="CN_hydrolase"/>
    <property type="match status" value="1"/>
</dbReference>
<comment type="subcellular location">
    <subcellularLocation>
        <location evidence="1">Cell membrane</location>
        <topology evidence="1">Multi-pass membrane protein</topology>
    </subcellularLocation>
</comment>
<protein>
    <recommendedName>
        <fullName evidence="9">CN hydrolase domain-containing protein</fullName>
    </recommendedName>
</protein>
<evidence type="ECO:0000256" key="8">
    <source>
        <dbReference type="SAM" id="Phobius"/>
    </source>
</evidence>
<evidence type="ECO:0000256" key="5">
    <source>
        <dbReference type="ARBA" id="ARBA00022989"/>
    </source>
</evidence>
<gene>
    <name evidence="10" type="ORF">METZ01_LOCUS115083</name>
</gene>
<feature type="transmembrane region" description="Helical" evidence="8">
    <location>
        <begin position="54"/>
        <end position="76"/>
    </location>
</feature>
<keyword evidence="4 8" id="KW-0812">Transmembrane</keyword>
<evidence type="ECO:0000313" key="10">
    <source>
        <dbReference type="EMBL" id="SVA62229.1"/>
    </source>
</evidence>
<keyword evidence="3" id="KW-0808">Transferase</keyword>
<name>A0A381XBV9_9ZZZZ</name>
<dbReference type="EMBL" id="UINC01014616">
    <property type="protein sequence ID" value="SVA62229.1"/>
    <property type="molecule type" value="Genomic_DNA"/>
</dbReference>
<feature type="transmembrane region" description="Helical" evidence="8">
    <location>
        <begin position="162"/>
        <end position="182"/>
    </location>
</feature>
<feature type="transmembrane region" description="Helical" evidence="8">
    <location>
        <begin position="29"/>
        <end position="48"/>
    </location>
</feature>
<feature type="non-terminal residue" evidence="10">
    <location>
        <position position="1"/>
    </location>
</feature>
<feature type="domain" description="CN hydrolase" evidence="9">
    <location>
        <begin position="230"/>
        <end position="480"/>
    </location>
</feature>
<evidence type="ECO:0000256" key="6">
    <source>
        <dbReference type="ARBA" id="ARBA00023136"/>
    </source>
</evidence>
<organism evidence="10">
    <name type="scientific">marine metagenome</name>
    <dbReference type="NCBI Taxonomy" id="408172"/>
    <lineage>
        <taxon>unclassified sequences</taxon>
        <taxon>metagenomes</taxon>
        <taxon>ecological metagenomes</taxon>
    </lineage>
</organism>
<accession>A0A381XBV9</accession>
<dbReference type="SUPFAM" id="SSF56317">
    <property type="entry name" value="Carbon-nitrogen hydrolase"/>
    <property type="match status" value="1"/>
</dbReference>
<evidence type="ECO:0000256" key="2">
    <source>
        <dbReference type="ARBA" id="ARBA00022475"/>
    </source>
</evidence>
<dbReference type="Gene3D" id="3.60.110.10">
    <property type="entry name" value="Carbon-nitrogen hydrolase"/>
    <property type="match status" value="1"/>
</dbReference>
<evidence type="ECO:0000256" key="1">
    <source>
        <dbReference type="ARBA" id="ARBA00004651"/>
    </source>
</evidence>
<keyword evidence="2" id="KW-1003">Cell membrane</keyword>
<dbReference type="GO" id="GO:0005886">
    <property type="term" value="C:plasma membrane"/>
    <property type="evidence" value="ECO:0007669"/>
    <property type="project" value="UniProtKB-SubCell"/>
</dbReference>
<dbReference type="CDD" id="cd07571">
    <property type="entry name" value="ALP_N-acyl_transferase"/>
    <property type="match status" value="1"/>
</dbReference>
<dbReference type="NCBIfam" id="TIGR00546">
    <property type="entry name" value="lnt"/>
    <property type="match status" value="1"/>
</dbReference>
<feature type="transmembrane region" description="Helical" evidence="8">
    <location>
        <begin position="189"/>
        <end position="210"/>
    </location>
</feature>
<dbReference type="PROSITE" id="PS50263">
    <property type="entry name" value="CN_HYDROLASE"/>
    <property type="match status" value="1"/>
</dbReference>
<dbReference type="PANTHER" id="PTHR38686:SF1">
    <property type="entry name" value="APOLIPOPROTEIN N-ACYLTRANSFERASE"/>
    <property type="match status" value="1"/>
</dbReference>
<dbReference type="InterPro" id="IPR003010">
    <property type="entry name" value="C-N_Hydrolase"/>
</dbReference>
<evidence type="ECO:0000259" key="9">
    <source>
        <dbReference type="PROSITE" id="PS50263"/>
    </source>
</evidence>
<evidence type="ECO:0000256" key="4">
    <source>
        <dbReference type="ARBA" id="ARBA00022692"/>
    </source>
</evidence>
<proteinExistence type="inferred from homology"/>
<evidence type="ECO:0000256" key="3">
    <source>
        <dbReference type="ARBA" id="ARBA00022679"/>
    </source>
</evidence>
<dbReference type="GO" id="GO:0042158">
    <property type="term" value="P:lipoprotein biosynthetic process"/>
    <property type="evidence" value="ECO:0007669"/>
    <property type="project" value="InterPro"/>
</dbReference>
<dbReference type="AlphaFoldDB" id="A0A381XBV9"/>
<dbReference type="HAMAP" id="MF_01148">
    <property type="entry name" value="Lnt"/>
    <property type="match status" value="1"/>
</dbReference>
<keyword evidence="5 8" id="KW-1133">Transmembrane helix</keyword>
<dbReference type="PANTHER" id="PTHR38686">
    <property type="entry name" value="APOLIPOPROTEIN N-ACYLTRANSFERASE"/>
    <property type="match status" value="1"/>
</dbReference>
<keyword evidence="7" id="KW-0012">Acyltransferase</keyword>